<gene>
    <name evidence="4" type="ORF">BU23DRAFT_588544</name>
</gene>
<keyword evidence="5" id="KW-1185">Reference proteome</keyword>
<evidence type="ECO:0000256" key="1">
    <source>
        <dbReference type="ARBA" id="ARBA00093634"/>
    </source>
</evidence>
<dbReference type="GO" id="GO:0070072">
    <property type="term" value="P:vacuolar proton-transporting V-type ATPase complex assembly"/>
    <property type="evidence" value="ECO:0007669"/>
    <property type="project" value="InterPro"/>
</dbReference>
<dbReference type="OrthoDB" id="408631at2759"/>
<evidence type="ECO:0000313" key="5">
    <source>
        <dbReference type="Proteomes" id="UP000800036"/>
    </source>
</evidence>
<feature type="coiled-coil region" evidence="2">
    <location>
        <begin position="23"/>
        <end position="50"/>
    </location>
</feature>
<accession>A0A6A5VET4</accession>
<evidence type="ECO:0000256" key="2">
    <source>
        <dbReference type="SAM" id="Coils"/>
    </source>
</evidence>
<dbReference type="AlphaFoldDB" id="A0A6A5VET4"/>
<evidence type="ECO:0000313" key="4">
    <source>
        <dbReference type="EMBL" id="KAF1975595.1"/>
    </source>
</evidence>
<feature type="compositionally biased region" description="Basic and acidic residues" evidence="3">
    <location>
        <begin position="142"/>
        <end position="155"/>
    </location>
</feature>
<dbReference type="PANTHER" id="PTHR31996">
    <property type="entry name" value="COILED-COIL DOMAIN-CONTAINING PROTEIN 115"/>
    <property type="match status" value="1"/>
</dbReference>
<dbReference type="Pfam" id="PF21730">
    <property type="entry name" value="Vma22_CCDC115"/>
    <property type="match status" value="1"/>
</dbReference>
<dbReference type="GO" id="GO:1990871">
    <property type="term" value="C:Vma12-Vma22 assembly complex"/>
    <property type="evidence" value="ECO:0007669"/>
    <property type="project" value="TreeGrafter"/>
</dbReference>
<proteinExistence type="predicted"/>
<dbReference type="EMBL" id="ML976670">
    <property type="protein sequence ID" value="KAF1975595.1"/>
    <property type="molecule type" value="Genomic_DNA"/>
</dbReference>
<dbReference type="GO" id="GO:0051082">
    <property type="term" value="F:unfolded protein binding"/>
    <property type="evidence" value="ECO:0007669"/>
    <property type="project" value="TreeGrafter"/>
</dbReference>
<evidence type="ECO:0000256" key="3">
    <source>
        <dbReference type="SAM" id="MobiDB-lite"/>
    </source>
</evidence>
<feature type="region of interest" description="Disordered" evidence="3">
    <location>
        <begin position="105"/>
        <end position="158"/>
    </location>
</feature>
<protein>
    <recommendedName>
        <fullName evidence="1">Vacuolar ATPase assembly protein VMA22</fullName>
    </recommendedName>
</protein>
<organism evidence="4 5">
    <name type="scientific">Bimuria novae-zelandiae CBS 107.79</name>
    <dbReference type="NCBI Taxonomy" id="1447943"/>
    <lineage>
        <taxon>Eukaryota</taxon>
        <taxon>Fungi</taxon>
        <taxon>Dikarya</taxon>
        <taxon>Ascomycota</taxon>
        <taxon>Pezizomycotina</taxon>
        <taxon>Dothideomycetes</taxon>
        <taxon>Pleosporomycetidae</taxon>
        <taxon>Pleosporales</taxon>
        <taxon>Massarineae</taxon>
        <taxon>Didymosphaeriaceae</taxon>
        <taxon>Bimuria</taxon>
    </lineage>
</organism>
<sequence length="212" mass="23561">MADVEVQKAPIANHAVTSRDDLIARLDELLEQYLHTLDAYQKAQQQLAKQLSSGYMSLAQANFTNTTRLRYGQDYYDARMRATRKVVITEENDNLTFGIEALASEEPKHNAEEPSPSGDEPSEAQTHPQPKKEPASTNASNEKTESSESEKKAPVKDPITWFGVLVPPALRSAQTAFVSAVEGPVGTLSKLSKELKRQEIEIGRVRKQIKKL</sequence>
<dbReference type="InterPro" id="IPR040357">
    <property type="entry name" value="Vma22/CCDC115"/>
</dbReference>
<reference evidence="4" key="1">
    <citation type="journal article" date="2020" name="Stud. Mycol.">
        <title>101 Dothideomycetes genomes: a test case for predicting lifestyles and emergence of pathogens.</title>
        <authorList>
            <person name="Haridas S."/>
            <person name="Albert R."/>
            <person name="Binder M."/>
            <person name="Bloem J."/>
            <person name="Labutti K."/>
            <person name="Salamov A."/>
            <person name="Andreopoulos B."/>
            <person name="Baker S."/>
            <person name="Barry K."/>
            <person name="Bills G."/>
            <person name="Bluhm B."/>
            <person name="Cannon C."/>
            <person name="Castanera R."/>
            <person name="Culley D."/>
            <person name="Daum C."/>
            <person name="Ezra D."/>
            <person name="Gonzalez J."/>
            <person name="Henrissat B."/>
            <person name="Kuo A."/>
            <person name="Liang C."/>
            <person name="Lipzen A."/>
            <person name="Lutzoni F."/>
            <person name="Magnuson J."/>
            <person name="Mondo S."/>
            <person name="Nolan M."/>
            <person name="Ohm R."/>
            <person name="Pangilinan J."/>
            <person name="Park H.-J."/>
            <person name="Ramirez L."/>
            <person name="Alfaro M."/>
            <person name="Sun H."/>
            <person name="Tritt A."/>
            <person name="Yoshinaga Y."/>
            <person name="Zwiers L.-H."/>
            <person name="Turgeon B."/>
            <person name="Goodwin S."/>
            <person name="Spatafora J."/>
            <person name="Crous P."/>
            <person name="Grigoriev I."/>
        </authorList>
    </citation>
    <scope>NUCLEOTIDE SEQUENCE</scope>
    <source>
        <strain evidence="4">CBS 107.79</strain>
    </source>
</reference>
<name>A0A6A5VET4_9PLEO</name>
<dbReference type="PANTHER" id="PTHR31996:SF2">
    <property type="entry name" value="COILED-COIL DOMAIN-CONTAINING PROTEIN 115"/>
    <property type="match status" value="1"/>
</dbReference>
<keyword evidence="2" id="KW-0175">Coiled coil</keyword>
<dbReference type="Proteomes" id="UP000800036">
    <property type="component" value="Unassembled WGS sequence"/>
</dbReference>